<evidence type="ECO:0000313" key="4">
    <source>
        <dbReference type="Proteomes" id="UP000185839"/>
    </source>
</evidence>
<feature type="domain" description="Secretion system C-terminal sorting" evidence="2">
    <location>
        <begin position="1267"/>
        <end position="1326"/>
    </location>
</feature>
<dbReference type="InterPro" id="IPR026444">
    <property type="entry name" value="Secre_tail"/>
</dbReference>
<dbReference type="RefSeq" id="WP_076384412.1">
    <property type="nucleotide sequence ID" value="NZ_FTOI01000001.1"/>
</dbReference>
<dbReference type="NCBIfam" id="TIGR04183">
    <property type="entry name" value="Por_Secre_tail"/>
    <property type="match status" value="1"/>
</dbReference>
<dbReference type="STRING" id="713588.SAMN05421789_101176"/>
<reference evidence="4" key="1">
    <citation type="submission" date="2017-01" db="EMBL/GenBank/DDBJ databases">
        <authorList>
            <person name="Varghese N."/>
            <person name="Submissions S."/>
        </authorList>
    </citation>
    <scope>NUCLEOTIDE SEQUENCE [LARGE SCALE GENOMIC DNA]</scope>
    <source>
        <strain evidence="4">DSM 23145</strain>
    </source>
</reference>
<gene>
    <name evidence="3" type="ORF">SAMN05421789_101176</name>
</gene>
<evidence type="ECO:0000259" key="2">
    <source>
        <dbReference type="Pfam" id="PF18962"/>
    </source>
</evidence>
<dbReference type="OrthoDB" id="906679at2"/>
<accession>A0A1N7J6N0</accession>
<evidence type="ECO:0000256" key="1">
    <source>
        <dbReference type="ARBA" id="ARBA00022729"/>
    </source>
</evidence>
<dbReference type="Pfam" id="PF18962">
    <property type="entry name" value="Por_Secre_tail"/>
    <property type="match status" value="1"/>
</dbReference>
<organism evidence="3 4">
    <name type="scientific">Kaistella chaponensis</name>
    <dbReference type="NCBI Taxonomy" id="713588"/>
    <lineage>
        <taxon>Bacteria</taxon>
        <taxon>Pseudomonadati</taxon>
        <taxon>Bacteroidota</taxon>
        <taxon>Flavobacteriia</taxon>
        <taxon>Flavobacteriales</taxon>
        <taxon>Weeksellaceae</taxon>
        <taxon>Chryseobacterium group</taxon>
        <taxon>Kaistella</taxon>
    </lineage>
</organism>
<dbReference type="EMBL" id="FTOI01000001">
    <property type="protein sequence ID" value="SIS44990.1"/>
    <property type="molecule type" value="Genomic_DNA"/>
</dbReference>
<keyword evidence="4" id="KW-1185">Reference proteome</keyword>
<proteinExistence type="predicted"/>
<protein>
    <submittedName>
        <fullName evidence="3">Por secretion system C-terminal sorting domain-containing protein</fullName>
    </submittedName>
</protein>
<dbReference type="Proteomes" id="UP000185839">
    <property type="component" value="Unassembled WGS sequence"/>
</dbReference>
<evidence type="ECO:0000313" key="3">
    <source>
        <dbReference type="EMBL" id="SIS44990.1"/>
    </source>
</evidence>
<sequence length="1327" mass="139791">MKTHLQAAKILIIVFLSVLPTVISGQANIQIYESYAILSINGGANSYYDMDAFMGYPDFQGANLGSYGTGSSLVVKGGQSKTTKCNGGDVTGGNFYYRYYLTSSGPSGGFTPIGIGFNANLGTGCGGGDQVWEGTGGTENIISVLTIPGNYTLEVYSDATGSPGTVYSSNGGANYKATFTITKDFTWNGSSDTMWTNPFNWTPTGVPGATDNATVTGSGVANKLNIISDRSINNFTLAGTDVTSFSLASGKTFTINGNFGYTGTASAILDCSSNLWVTNAGSQTIPPLTYGNLNILGGPRVLSPSAPIKICAKLTVDPALYAYTSAGSTVEYISSSTGQEILPFTYNNLTFSGTGNFSLGSSAPIGDKTINVTGNYVQSAGTVVLGDTAANTATLNIEGDMSLNGGTFDMNKVSGGKGTLNLKGDVTLSNTALLNATSNTIANTNFSFVGTGDGLSPATTQTINVANQNTASNITFNVNSGAYTKLVNQNFALGTNSGFNVRTGGTLDFGFNGTTALNLIRVLGNISQTFESQTGSTLKISSSEGISRGTSLYTGNVQIGSDATKRIFAPDATFYYIGKSNATQMVANGVDQISGNGLEGNASAKNIIIQLETLNATKDDVSFKAIGIKKLTSLGALTIFSGKVIDESGNGFEDASMENASLIMTGGRYTISRGGTQPSLGGPYSLIDGVIEFAGNSAVDIRTSRTFLNVEISGTNVSTGSATAGVTLLSGGKFTVKDNGVYKVANTSGFSGSTTAAVRSTNNPAIYLEPLSTIEYNGAGAQTISTIFPTSPADGHYQNLKISGTGVKTATGITTVKNTTNVDAAELLVASTLDHVAPNEFYALKGITVNNALGAKFRLANNANLFQDVAAINVGDILTERNLNLSTARQQYNYVISPLINTNLKDIYKDGSGNAVPVPFVLYHNEANNKFYNSSGVYIPGRALALKEPTASAFSSAVMGARFSGVPKNGSFTFTLLNSNPTDPNRGNNLIGNPYPSNLDLIRFYTNNATNLDPTFKFWDNKANTETTQQGNGYSGNAYAQFNAALGTGTKAMGDAGTSSLKTPTRYVKIGQGFMARALVNNLSVTFDNSIRKAGVSESFFGKGKSDHTPVNRFWLSMISPQNIASQIAVVYLKGGNNGYTKEDSFSSDGSDALYTIVDDQKININGKSAFTNTDVVSLGSTHFSTGNYTIVLDDQEGVFDQDQNIYLKDKQTGMVTNLRKGSYTFFANAGANTGRFEIIYQPQTILATEAALKDEWVLYKEGNNFIVQSSTQKITALQMYDPSGKLLYEVQPNNLKVVIDATKLSNGLYLLKVNQNGKITTKKVIR</sequence>
<keyword evidence="1" id="KW-0732">Signal</keyword>
<name>A0A1N7J6N0_9FLAO</name>